<evidence type="ECO:0000313" key="2">
    <source>
        <dbReference type="EnsemblMetazoa" id="OVOC9208.1"/>
    </source>
</evidence>
<proteinExistence type="predicted"/>
<keyword evidence="3" id="KW-1185">Reference proteome</keyword>
<organism evidence="2 3">
    <name type="scientific">Onchocerca volvulus</name>
    <dbReference type="NCBI Taxonomy" id="6282"/>
    <lineage>
        <taxon>Eukaryota</taxon>
        <taxon>Metazoa</taxon>
        <taxon>Ecdysozoa</taxon>
        <taxon>Nematoda</taxon>
        <taxon>Chromadorea</taxon>
        <taxon>Rhabditida</taxon>
        <taxon>Spirurina</taxon>
        <taxon>Spiruromorpha</taxon>
        <taxon>Filarioidea</taxon>
        <taxon>Onchocercidae</taxon>
        <taxon>Onchocerca</taxon>
    </lineage>
</organism>
<reference evidence="2" key="2">
    <citation type="submission" date="2022-06" db="UniProtKB">
        <authorList>
            <consortium name="EnsemblMetazoa"/>
        </authorList>
    </citation>
    <scope>IDENTIFICATION</scope>
</reference>
<feature type="chain" id="PRO_5035755340" description="Secreted protein" evidence="1">
    <location>
        <begin position="20"/>
        <end position="90"/>
    </location>
</feature>
<evidence type="ECO:0008006" key="4">
    <source>
        <dbReference type="Google" id="ProtNLM"/>
    </source>
</evidence>
<dbReference type="EMBL" id="CMVM020000257">
    <property type="status" value="NOT_ANNOTATED_CDS"/>
    <property type="molecule type" value="Genomic_DNA"/>
</dbReference>
<sequence length="90" mass="9477">MVLLLLLTTTSSTVAAVAADVTTNKQVSKQEQVAVASAATAAVLGHDSVMRSMIAITMNGLDGRAKFVNDDDDDAEVAVEIVKRERRCNG</sequence>
<name>A0A8R1U1V4_ONCVO</name>
<dbReference type="Proteomes" id="UP000024404">
    <property type="component" value="Unassembled WGS sequence"/>
</dbReference>
<evidence type="ECO:0000313" key="3">
    <source>
        <dbReference type="Proteomes" id="UP000024404"/>
    </source>
</evidence>
<feature type="signal peptide" evidence="1">
    <location>
        <begin position="1"/>
        <end position="19"/>
    </location>
</feature>
<evidence type="ECO:0000256" key="1">
    <source>
        <dbReference type="SAM" id="SignalP"/>
    </source>
</evidence>
<keyword evidence="1" id="KW-0732">Signal</keyword>
<dbReference type="EnsemblMetazoa" id="OVOC9208.1">
    <property type="protein sequence ID" value="OVOC9208.1"/>
    <property type="gene ID" value="WBGene00246017"/>
</dbReference>
<dbReference type="AlphaFoldDB" id="A0A8R1U1V4"/>
<accession>A0A8R1U1V4</accession>
<protein>
    <recommendedName>
        <fullName evidence="4">Secreted protein</fullName>
    </recommendedName>
</protein>
<reference evidence="3" key="1">
    <citation type="submission" date="2013-10" db="EMBL/GenBank/DDBJ databases">
        <title>Genome sequencing of Onchocerca volvulus.</title>
        <authorList>
            <person name="Cotton J."/>
            <person name="Tsai J."/>
            <person name="Stanley E."/>
            <person name="Tracey A."/>
            <person name="Holroyd N."/>
            <person name="Lustigman S."/>
            <person name="Berriman M."/>
        </authorList>
    </citation>
    <scope>NUCLEOTIDE SEQUENCE</scope>
</reference>